<name>A0A8J2RVX3_9CRUS</name>
<evidence type="ECO:0000256" key="5">
    <source>
        <dbReference type="ARBA" id="ARBA00022832"/>
    </source>
</evidence>
<dbReference type="GO" id="GO:0005789">
    <property type="term" value="C:endoplasmic reticulum membrane"/>
    <property type="evidence" value="ECO:0007669"/>
    <property type="project" value="TreeGrafter"/>
</dbReference>
<reference evidence="11" key="1">
    <citation type="submission" date="2021-11" db="EMBL/GenBank/DDBJ databases">
        <authorList>
            <person name="Schell T."/>
        </authorList>
    </citation>
    <scope>NUCLEOTIDE SEQUENCE</scope>
    <source>
        <strain evidence="11">M5</strain>
    </source>
</reference>
<protein>
    <recommendedName>
        <fullName evidence="10">Elongation of very long chain fatty acids protein</fullName>
        <ecNumber evidence="10">2.3.1.199</ecNumber>
    </recommendedName>
    <alternativeName>
        <fullName evidence="10">Very-long-chain 3-oxoacyl-CoA synthase</fullName>
    </alternativeName>
</protein>
<dbReference type="GO" id="GO:0034626">
    <property type="term" value="P:fatty acid elongation, polyunsaturated fatty acid"/>
    <property type="evidence" value="ECO:0007669"/>
    <property type="project" value="TreeGrafter"/>
</dbReference>
<dbReference type="AlphaFoldDB" id="A0A8J2RVX3"/>
<comment type="subcellular location">
    <subcellularLocation>
        <location evidence="1">Membrane</location>
        <topology evidence="1">Multi-pass membrane protein</topology>
    </subcellularLocation>
</comment>
<evidence type="ECO:0000256" key="1">
    <source>
        <dbReference type="ARBA" id="ARBA00004141"/>
    </source>
</evidence>
<keyword evidence="2 10" id="KW-0444">Lipid biosynthesis</keyword>
<keyword evidence="3 10" id="KW-0808">Transferase</keyword>
<dbReference type="GO" id="GO:0034625">
    <property type="term" value="P:fatty acid elongation, monounsaturated fatty acid"/>
    <property type="evidence" value="ECO:0007669"/>
    <property type="project" value="TreeGrafter"/>
</dbReference>
<keyword evidence="8 10" id="KW-0472">Membrane</keyword>
<gene>
    <name evidence="11" type="ORF">DGAL_LOCUS6782</name>
</gene>
<accession>A0A8J2RVX3</accession>
<dbReference type="PROSITE" id="PS01188">
    <property type="entry name" value="ELO"/>
    <property type="match status" value="1"/>
</dbReference>
<comment type="caution">
    <text evidence="10">Lacks conserved residue(s) required for the propagation of feature annotation.</text>
</comment>
<sequence length="289" mass="34303">MNFTYRTVQTLIDQSSRLWDLRDRRTDGWLLIDSPQTPVLICLSYLFAVKIIGPKLMQNRPTYELRSVLLVYNTFQIFFNGWIFYHTCRLTWFNGYSFICQPVDYSDNEDALQLIKMGYCFYISKFIDFLDTIFFIMRKKNNQITFLHVYHHASIPLTVWIVLRFVPGGQSIFMPTFNSLVHFVMYFYYLMAAMGPQFQKYLWWKKYLTVFQMVQFFLVGLHGMQLFFIQCDFPSSQKKLNKRTDGWPSMGSPLMPFLLCQASPILFKVIGPKLMQNRPPYELRGALAH</sequence>
<evidence type="ECO:0000256" key="9">
    <source>
        <dbReference type="ARBA" id="ARBA00023160"/>
    </source>
</evidence>
<dbReference type="EC" id="2.3.1.199" evidence="10"/>
<keyword evidence="5 10" id="KW-0276">Fatty acid metabolism</keyword>
<feature type="transmembrane region" description="Helical" evidence="10">
    <location>
        <begin position="149"/>
        <end position="166"/>
    </location>
</feature>
<keyword evidence="12" id="KW-1185">Reference proteome</keyword>
<evidence type="ECO:0000256" key="10">
    <source>
        <dbReference type="RuleBase" id="RU361115"/>
    </source>
</evidence>
<dbReference type="Proteomes" id="UP000789390">
    <property type="component" value="Unassembled WGS sequence"/>
</dbReference>
<dbReference type="GO" id="GO:0042761">
    <property type="term" value="P:very long-chain fatty acid biosynthetic process"/>
    <property type="evidence" value="ECO:0007669"/>
    <property type="project" value="TreeGrafter"/>
</dbReference>
<proteinExistence type="inferred from homology"/>
<keyword evidence="4 10" id="KW-0812">Transmembrane</keyword>
<dbReference type="EMBL" id="CAKKLH010000124">
    <property type="protein sequence ID" value="CAH0104070.1"/>
    <property type="molecule type" value="Genomic_DNA"/>
</dbReference>
<feature type="transmembrane region" description="Helical" evidence="10">
    <location>
        <begin position="172"/>
        <end position="195"/>
    </location>
</feature>
<organism evidence="11 12">
    <name type="scientific">Daphnia galeata</name>
    <dbReference type="NCBI Taxonomy" id="27404"/>
    <lineage>
        <taxon>Eukaryota</taxon>
        <taxon>Metazoa</taxon>
        <taxon>Ecdysozoa</taxon>
        <taxon>Arthropoda</taxon>
        <taxon>Crustacea</taxon>
        <taxon>Branchiopoda</taxon>
        <taxon>Diplostraca</taxon>
        <taxon>Cladocera</taxon>
        <taxon>Anomopoda</taxon>
        <taxon>Daphniidae</taxon>
        <taxon>Daphnia</taxon>
    </lineage>
</organism>
<evidence type="ECO:0000256" key="6">
    <source>
        <dbReference type="ARBA" id="ARBA00022989"/>
    </source>
</evidence>
<dbReference type="PANTHER" id="PTHR11157:SF69">
    <property type="entry name" value="ELONGATION OF VERY LONG CHAIN FATTY ACIDS PROTEIN 7"/>
    <property type="match status" value="1"/>
</dbReference>
<dbReference type="GO" id="GO:0019367">
    <property type="term" value="P:fatty acid elongation, saturated fatty acid"/>
    <property type="evidence" value="ECO:0007669"/>
    <property type="project" value="TreeGrafter"/>
</dbReference>
<comment type="similarity">
    <text evidence="10">Belongs to the ELO family.</text>
</comment>
<evidence type="ECO:0000313" key="12">
    <source>
        <dbReference type="Proteomes" id="UP000789390"/>
    </source>
</evidence>
<evidence type="ECO:0000256" key="4">
    <source>
        <dbReference type="ARBA" id="ARBA00022692"/>
    </source>
</evidence>
<dbReference type="InterPro" id="IPR002076">
    <property type="entry name" value="ELO_fam"/>
</dbReference>
<dbReference type="GO" id="GO:0030148">
    <property type="term" value="P:sphingolipid biosynthetic process"/>
    <property type="evidence" value="ECO:0007669"/>
    <property type="project" value="TreeGrafter"/>
</dbReference>
<keyword evidence="9 10" id="KW-0275">Fatty acid biosynthesis</keyword>
<evidence type="ECO:0000256" key="3">
    <source>
        <dbReference type="ARBA" id="ARBA00022679"/>
    </source>
</evidence>
<comment type="catalytic activity">
    <reaction evidence="10">
        <text>a very-long-chain acyl-CoA + malonyl-CoA + H(+) = a very-long-chain 3-oxoacyl-CoA + CO2 + CoA</text>
        <dbReference type="Rhea" id="RHEA:32727"/>
        <dbReference type="ChEBI" id="CHEBI:15378"/>
        <dbReference type="ChEBI" id="CHEBI:16526"/>
        <dbReference type="ChEBI" id="CHEBI:57287"/>
        <dbReference type="ChEBI" id="CHEBI:57384"/>
        <dbReference type="ChEBI" id="CHEBI:90725"/>
        <dbReference type="ChEBI" id="CHEBI:90736"/>
        <dbReference type="EC" id="2.3.1.199"/>
    </reaction>
</comment>
<dbReference type="PANTHER" id="PTHR11157">
    <property type="entry name" value="FATTY ACID ACYL TRANSFERASE-RELATED"/>
    <property type="match status" value="1"/>
</dbReference>
<evidence type="ECO:0000256" key="2">
    <source>
        <dbReference type="ARBA" id="ARBA00022516"/>
    </source>
</evidence>
<keyword evidence="6 10" id="KW-1133">Transmembrane helix</keyword>
<comment type="caution">
    <text evidence="11">The sequence shown here is derived from an EMBL/GenBank/DDBJ whole genome shotgun (WGS) entry which is preliminary data.</text>
</comment>
<evidence type="ECO:0000313" key="11">
    <source>
        <dbReference type="EMBL" id="CAH0104070.1"/>
    </source>
</evidence>
<dbReference type="GO" id="GO:0009922">
    <property type="term" value="F:fatty acid elongase activity"/>
    <property type="evidence" value="ECO:0007669"/>
    <property type="project" value="UniProtKB-EC"/>
</dbReference>
<dbReference type="Pfam" id="PF01151">
    <property type="entry name" value="ELO"/>
    <property type="match status" value="1"/>
</dbReference>
<evidence type="ECO:0000256" key="8">
    <source>
        <dbReference type="ARBA" id="ARBA00023136"/>
    </source>
</evidence>
<dbReference type="InterPro" id="IPR030457">
    <property type="entry name" value="ELO_CS"/>
</dbReference>
<dbReference type="OrthoDB" id="434092at2759"/>
<evidence type="ECO:0000256" key="7">
    <source>
        <dbReference type="ARBA" id="ARBA00023098"/>
    </source>
</evidence>
<feature type="transmembrane region" description="Helical" evidence="10">
    <location>
        <begin position="207"/>
        <end position="230"/>
    </location>
</feature>
<feature type="transmembrane region" description="Helical" evidence="10">
    <location>
        <begin position="250"/>
        <end position="270"/>
    </location>
</feature>
<keyword evidence="7 10" id="KW-0443">Lipid metabolism</keyword>